<dbReference type="Proteomes" id="UP000029999">
    <property type="component" value="Unassembled WGS sequence"/>
</dbReference>
<dbReference type="RefSeq" id="WP_036311273.1">
    <property type="nucleotide sequence ID" value="NZ_JRQD01000001.1"/>
</dbReference>
<accession>A0A0A0BJ58</accession>
<proteinExistence type="predicted"/>
<dbReference type="Pfam" id="PF04476">
    <property type="entry name" value="4HFCP_synth"/>
    <property type="match status" value="1"/>
</dbReference>
<evidence type="ECO:0000313" key="9">
    <source>
        <dbReference type="Proteomes" id="UP000029999"/>
    </source>
</evidence>
<comment type="caution">
    <text evidence="8">The sequence shown here is derived from an EMBL/GenBank/DDBJ whole genome shotgun (WGS) entry which is preliminary data.</text>
</comment>
<evidence type="ECO:0000256" key="5">
    <source>
        <dbReference type="ARBA" id="ARBA00032523"/>
    </source>
</evidence>
<evidence type="ECO:0000256" key="7">
    <source>
        <dbReference type="PIRSR" id="PIRSR015957-1"/>
    </source>
</evidence>
<dbReference type="GO" id="GO:0016829">
    <property type="term" value="F:lyase activity"/>
    <property type="evidence" value="ECO:0007669"/>
    <property type="project" value="UniProtKB-KW"/>
</dbReference>
<evidence type="ECO:0000256" key="4">
    <source>
        <dbReference type="ARBA" id="ARBA00023270"/>
    </source>
</evidence>
<dbReference type="PIRSF" id="PIRSF015957">
    <property type="entry name" value="UCP015957"/>
    <property type="match status" value="1"/>
</dbReference>
<feature type="active site" description="Proton acceptor" evidence="7">
    <location>
        <position position="86"/>
    </location>
</feature>
<reference evidence="8 9" key="1">
    <citation type="submission" date="2014-09" db="EMBL/GenBank/DDBJ databases">
        <authorList>
            <person name="Grob C."/>
            <person name="Taubert M."/>
            <person name="Howat A.M."/>
            <person name="Burns O.J."/>
            <person name="Dixon J.L."/>
            <person name="Chen Y."/>
            <person name="Murrell J.C."/>
        </authorList>
    </citation>
    <scope>NUCLEOTIDE SEQUENCE [LARGE SCALE GENOMIC DNA]</scope>
    <source>
        <strain evidence="8">L4</strain>
    </source>
</reference>
<evidence type="ECO:0000256" key="6">
    <source>
        <dbReference type="ARBA" id="ARBA00047628"/>
    </source>
</evidence>
<evidence type="ECO:0000256" key="1">
    <source>
        <dbReference type="ARBA" id="ARBA00003810"/>
    </source>
</evidence>
<evidence type="ECO:0000256" key="2">
    <source>
        <dbReference type="ARBA" id="ARBA00012553"/>
    </source>
</evidence>
<name>A0A0A0BJ58_9GAMM</name>
<gene>
    <name evidence="8" type="ORF">LP43_0317</name>
</gene>
<keyword evidence="3" id="KW-0456">Lyase</keyword>
<dbReference type="STRING" id="392484.LP43_0317"/>
<comment type="function">
    <text evidence="1">Catalyzes the formation of 4-(hydroxymethyl)-2-furancarboxaldehyde phosphate (4-HFC-P) from two molecules of glyceraldehyde-3-P (GA-3-P).</text>
</comment>
<dbReference type="EMBL" id="JRQD01000001">
    <property type="protein sequence ID" value="KGM07900.1"/>
    <property type="molecule type" value="Genomic_DNA"/>
</dbReference>
<sequence>MTKWLASVQSLAEAQTLISCLPDILDLKNPSQGALGALSVHDVETIVQWLDGRCLTSATVGDLPMKAPIIAEAVTAMASSGVDYVKVGLFADKNLQSCLLELKTTLAKLKTPTIAVVFADQKTELDLSLIKQAGFAGVMVDTATKDGLRLFDHWSEQQLRTFVSRAHELNMLCGLAGALAIGDITLLQPFNADYLGFRSALCDKRQRTQALQLSLAMRIADKMQSEISLAS</sequence>
<dbReference type="AlphaFoldDB" id="A0A0A0BJ58"/>
<dbReference type="InterPro" id="IPR007565">
    <property type="entry name" value="4HFCP_synth"/>
</dbReference>
<evidence type="ECO:0000256" key="3">
    <source>
        <dbReference type="ARBA" id="ARBA00023239"/>
    </source>
</evidence>
<protein>
    <recommendedName>
        <fullName evidence="2">(5-formylfuran-3-yl)methyl phosphate synthase</fullName>
        <ecNumber evidence="2">4.2.3.153</ecNumber>
    </recommendedName>
    <alternativeName>
        <fullName evidence="5">4-(hydroxymethyl)-2-furancarboxaldehyde-phosphate synthase</fullName>
    </alternativeName>
</protein>
<organism evidence="8 9">
    <name type="scientific">Methylophaga thiooxydans</name>
    <dbReference type="NCBI Taxonomy" id="392484"/>
    <lineage>
        <taxon>Bacteria</taxon>
        <taxon>Pseudomonadati</taxon>
        <taxon>Pseudomonadota</taxon>
        <taxon>Gammaproteobacteria</taxon>
        <taxon>Thiotrichales</taxon>
        <taxon>Piscirickettsiaceae</taxon>
        <taxon>Methylophaga</taxon>
    </lineage>
</organism>
<evidence type="ECO:0000313" key="8">
    <source>
        <dbReference type="EMBL" id="KGM07900.1"/>
    </source>
</evidence>
<dbReference type="EC" id="4.2.3.153" evidence="2"/>
<feature type="active site" description="Schiff-base intermediate with substrate" evidence="7">
    <location>
        <position position="28"/>
    </location>
</feature>
<comment type="catalytic activity">
    <reaction evidence="6">
        <text>2 D-glyceraldehyde 3-phosphate = 4-(hydroxymethyl)-2-furancarboxaldehyde phosphate + phosphate + 2 H2O</text>
        <dbReference type="Rhea" id="RHEA:43536"/>
        <dbReference type="ChEBI" id="CHEBI:15377"/>
        <dbReference type="ChEBI" id="CHEBI:43474"/>
        <dbReference type="ChEBI" id="CHEBI:59776"/>
        <dbReference type="ChEBI" id="CHEBI:83407"/>
        <dbReference type="EC" id="4.2.3.153"/>
    </reaction>
</comment>
<keyword evidence="4" id="KW-0704">Schiff base</keyword>